<dbReference type="EMBL" id="JARKIB010000029">
    <property type="protein sequence ID" value="KAJ7763832.1"/>
    <property type="molecule type" value="Genomic_DNA"/>
</dbReference>
<proteinExistence type="predicted"/>
<evidence type="ECO:0000313" key="2">
    <source>
        <dbReference type="Proteomes" id="UP001215598"/>
    </source>
</evidence>
<accession>A0AAD7JI34</accession>
<gene>
    <name evidence="1" type="ORF">B0H16DRAFT_1311067</name>
</gene>
<evidence type="ECO:0000313" key="1">
    <source>
        <dbReference type="EMBL" id="KAJ7763832.1"/>
    </source>
</evidence>
<dbReference type="Proteomes" id="UP001215598">
    <property type="component" value="Unassembled WGS sequence"/>
</dbReference>
<reference evidence="1" key="1">
    <citation type="submission" date="2023-03" db="EMBL/GenBank/DDBJ databases">
        <title>Massive genome expansion in bonnet fungi (Mycena s.s.) driven by repeated elements and novel gene families across ecological guilds.</title>
        <authorList>
            <consortium name="Lawrence Berkeley National Laboratory"/>
            <person name="Harder C.B."/>
            <person name="Miyauchi S."/>
            <person name="Viragh M."/>
            <person name="Kuo A."/>
            <person name="Thoen E."/>
            <person name="Andreopoulos B."/>
            <person name="Lu D."/>
            <person name="Skrede I."/>
            <person name="Drula E."/>
            <person name="Henrissat B."/>
            <person name="Morin E."/>
            <person name="Kohler A."/>
            <person name="Barry K."/>
            <person name="LaButti K."/>
            <person name="Morin E."/>
            <person name="Salamov A."/>
            <person name="Lipzen A."/>
            <person name="Mereny Z."/>
            <person name="Hegedus B."/>
            <person name="Baldrian P."/>
            <person name="Stursova M."/>
            <person name="Weitz H."/>
            <person name="Taylor A."/>
            <person name="Grigoriev I.V."/>
            <person name="Nagy L.G."/>
            <person name="Martin F."/>
            <person name="Kauserud H."/>
        </authorList>
    </citation>
    <scope>NUCLEOTIDE SEQUENCE</scope>
    <source>
        <strain evidence="1">CBHHK182m</strain>
    </source>
</reference>
<name>A0AAD7JI34_9AGAR</name>
<comment type="caution">
    <text evidence="1">The sequence shown here is derived from an EMBL/GenBank/DDBJ whole genome shotgun (WGS) entry which is preliminary data.</text>
</comment>
<organism evidence="1 2">
    <name type="scientific">Mycena metata</name>
    <dbReference type="NCBI Taxonomy" id="1033252"/>
    <lineage>
        <taxon>Eukaryota</taxon>
        <taxon>Fungi</taxon>
        <taxon>Dikarya</taxon>
        <taxon>Basidiomycota</taxon>
        <taxon>Agaricomycotina</taxon>
        <taxon>Agaricomycetes</taxon>
        <taxon>Agaricomycetidae</taxon>
        <taxon>Agaricales</taxon>
        <taxon>Marasmiineae</taxon>
        <taxon>Mycenaceae</taxon>
        <taxon>Mycena</taxon>
    </lineage>
</organism>
<protein>
    <submittedName>
        <fullName evidence="1">Uncharacterized protein</fullName>
    </submittedName>
</protein>
<dbReference type="AlphaFoldDB" id="A0AAD7JI34"/>
<keyword evidence="2" id="KW-1185">Reference proteome</keyword>
<sequence length="237" mass="27509">MTIYQTGRPTTILEKEAELQRTRKPRRYAFLPQHPLFRSHSVTGDFERLHTVIPNFIGGSIPRSDKGDRAAYCMTILTFFKAWRSPADLKDTLSTWDQAFREHEFTPRQKELIKNFDVRYECNDARDDYFAQMKKKLAEASKSGQDFFPTGFLSHKDKFAEDLNDFDYGSDDEDLVDNDENIEKGKRTLRMIAEAKDIRRIMETSGWLDPCMGGLPVVEKDELMIYYHSAGELNGQV</sequence>